<evidence type="ECO:0000313" key="3">
    <source>
        <dbReference type="Proteomes" id="UP000308730"/>
    </source>
</evidence>
<dbReference type="Proteomes" id="UP000308730">
    <property type="component" value="Unassembled WGS sequence"/>
</dbReference>
<comment type="caution">
    <text evidence="2">The sequence shown here is derived from an EMBL/GenBank/DDBJ whole genome shotgun (WGS) entry which is preliminary data.</text>
</comment>
<evidence type="ECO:0000256" key="1">
    <source>
        <dbReference type="SAM" id="MobiDB-lite"/>
    </source>
</evidence>
<protein>
    <submittedName>
        <fullName evidence="2">Uncharacterized protein</fullName>
    </submittedName>
</protein>
<organism evidence="2 3">
    <name type="scientific">Antrodiella citrinella</name>
    <dbReference type="NCBI Taxonomy" id="2447956"/>
    <lineage>
        <taxon>Eukaryota</taxon>
        <taxon>Fungi</taxon>
        <taxon>Dikarya</taxon>
        <taxon>Basidiomycota</taxon>
        <taxon>Agaricomycotina</taxon>
        <taxon>Agaricomycetes</taxon>
        <taxon>Polyporales</taxon>
        <taxon>Steccherinaceae</taxon>
        <taxon>Antrodiella</taxon>
    </lineage>
</organism>
<feature type="region of interest" description="Disordered" evidence="1">
    <location>
        <begin position="355"/>
        <end position="483"/>
    </location>
</feature>
<feature type="non-terminal residue" evidence="2">
    <location>
        <position position="1"/>
    </location>
</feature>
<reference evidence="2 3" key="1">
    <citation type="submission" date="2019-02" db="EMBL/GenBank/DDBJ databases">
        <title>Genome sequencing of the rare red list fungi Antrodiella citrinella (Flaviporus citrinellus).</title>
        <authorList>
            <person name="Buettner E."/>
            <person name="Kellner H."/>
        </authorList>
    </citation>
    <scope>NUCLEOTIDE SEQUENCE [LARGE SCALE GENOMIC DNA]</scope>
    <source>
        <strain evidence="2 3">DSM 108506</strain>
    </source>
</reference>
<dbReference type="EMBL" id="SGPM01000541">
    <property type="protein sequence ID" value="THH19388.1"/>
    <property type="molecule type" value="Genomic_DNA"/>
</dbReference>
<sequence>TPELAIVAYTQYDWISAAIKAKKADSLDATCAFVQSAYLVWKGFMVRIQQDDVIVDMRRKFKSWMKEHVELKFRIPTVHENAAMAAQEDRRILSRKLMLWDDSIYLANIVKAAKPFLPLAGLGGSVHADDPAAVAAGLARVERTQLLDEAFKKLLTPMRKIPGAMVSPDEKKLFTPRVADALQHLYEVCASENERMAFRMNDHTTPFDVVAHGPYNRFPLAVGSQDAVGYTTRLVEIGVQAEVIDAARLVEIGVQAEVIDAARLVEIGVQAEVIDGARSATQPSATTQPISSVRAQAQDVGDVEMREADQPQDQPLVPSRAPSPQPAHSPPPHRELSPLSPLTQELVDPMDVDPSLHEERAEDPPPTTSGDEISDGHQQGGPSGEYIRSNSMKVTPHVHQATQGTKRRRDNNTSGMSPEHKVAATTANRTSPTPPPQAGPSRLREPGPPSRGKAKALPPIRKQPPRTKGIAPAEGRTEYPPSL</sequence>
<feature type="compositionally biased region" description="Pro residues" evidence="1">
    <location>
        <begin position="321"/>
        <end position="330"/>
    </location>
</feature>
<evidence type="ECO:0000313" key="2">
    <source>
        <dbReference type="EMBL" id="THH19388.1"/>
    </source>
</evidence>
<proteinExistence type="predicted"/>
<dbReference type="AlphaFoldDB" id="A0A4S4M4M4"/>
<accession>A0A4S4M4M4</accession>
<feature type="compositionally biased region" description="Polar residues" evidence="1">
    <location>
        <begin position="279"/>
        <end position="295"/>
    </location>
</feature>
<gene>
    <name evidence="2" type="ORF">EUX98_g8783</name>
</gene>
<keyword evidence="3" id="KW-1185">Reference proteome</keyword>
<feature type="region of interest" description="Disordered" evidence="1">
    <location>
        <begin position="279"/>
        <end position="339"/>
    </location>
</feature>
<name>A0A4S4M4M4_9APHY</name>